<evidence type="ECO:0000313" key="3">
    <source>
        <dbReference type="EMBL" id="QLH82372.1"/>
    </source>
</evidence>
<reference evidence="3 4" key="1">
    <citation type="submission" date="2020-07" db="EMBL/GenBank/DDBJ databases">
        <title>Halosimplex litoreum sp. nov. and Halosimplex rubrum sp. nov., isolated from different salt environments.</title>
        <authorList>
            <person name="Cui H."/>
        </authorList>
    </citation>
    <scope>NUCLEOTIDE SEQUENCE [LARGE SCALE GENOMIC DNA]</scope>
    <source>
        <strain evidence="3 4">R2</strain>
    </source>
</reference>
<dbReference type="GeneID" id="56083407"/>
<dbReference type="OrthoDB" id="11472at2157"/>
<dbReference type="InterPro" id="IPR003615">
    <property type="entry name" value="HNH_nuc"/>
</dbReference>
<protein>
    <submittedName>
        <fullName evidence="3">HNH endonuclease</fullName>
    </submittedName>
</protein>
<dbReference type="Pfam" id="PF01844">
    <property type="entry name" value="HNH"/>
    <property type="match status" value="1"/>
</dbReference>
<keyword evidence="3" id="KW-0255">Endonuclease</keyword>
<dbReference type="CDD" id="cd00085">
    <property type="entry name" value="HNHc"/>
    <property type="match status" value="1"/>
</dbReference>
<keyword evidence="4" id="KW-1185">Reference proteome</keyword>
<evidence type="ECO:0000256" key="1">
    <source>
        <dbReference type="SAM" id="MobiDB-lite"/>
    </source>
</evidence>
<dbReference type="Proteomes" id="UP000509346">
    <property type="component" value="Chromosome"/>
</dbReference>
<sequence length="202" mass="22992">MIEDGRSHRYGDDRQTYVPISTIFSDTTDEGCRVCGNPVTDPFKLYCSRYCKNLAEAIHSLLTWESVRTFVRDHRDDRTCQRCERKSGEDLPDNVFLEVDHIKPISKGGHPFDPRNLQTLCEPCHDIKGTSIEDFRDKDPKEAPKKQEFAKTVLSDFTDAEPEPDGPSLLELGKQSERDDTPSALELGREQSENNDGVDRSE</sequence>
<proteinExistence type="predicted"/>
<dbReference type="RefSeq" id="WP_179922840.1">
    <property type="nucleotide sequence ID" value="NZ_CP058909.1"/>
</dbReference>
<dbReference type="KEGG" id="hpel:HZS54_12420"/>
<feature type="compositionally biased region" description="Basic and acidic residues" evidence="1">
    <location>
        <begin position="174"/>
        <end position="202"/>
    </location>
</feature>
<feature type="domain" description="HNH nuclease" evidence="2">
    <location>
        <begin position="66"/>
        <end position="126"/>
    </location>
</feature>
<dbReference type="SMART" id="SM00507">
    <property type="entry name" value="HNHc"/>
    <property type="match status" value="1"/>
</dbReference>
<feature type="compositionally biased region" description="Basic and acidic residues" evidence="1">
    <location>
        <begin position="132"/>
        <end position="149"/>
    </location>
</feature>
<dbReference type="GO" id="GO:0008270">
    <property type="term" value="F:zinc ion binding"/>
    <property type="evidence" value="ECO:0007669"/>
    <property type="project" value="InterPro"/>
</dbReference>
<feature type="region of interest" description="Disordered" evidence="1">
    <location>
        <begin position="132"/>
        <end position="202"/>
    </location>
</feature>
<dbReference type="AlphaFoldDB" id="A0A7D5TT46"/>
<evidence type="ECO:0000313" key="4">
    <source>
        <dbReference type="Proteomes" id="UP000509346"/>
    </source>
</evidence>
<accession>A0A7D5TT46</accession>
<name>A0A7D5TT46_9EURY</name>
<dbReference type="Gene3D" id="1.10.30.50">
    <property type="match status" value="1"/>
</dbReference>
<dbReference type="GO" id="GO:0004519">
    <property type="term" value="F:endonuclease activity"/>
    <property type="evidence" value="ECO:0007669"/>
    <property type="project" value="UniProtKB-KW"/>
</dbReference>
<keyword evidence="3" id="KW-0378">Hydrolase</keyword>
<gene>
    <name evidence="3" type="ORF">HZS54_12420</name>
</gene>
<organism evidence="3 4">
    <name type="scientific">Halosimplex pelagicum</name>
    <dbReference type="NCBI Taxonomy" id="869886"/>
    <lineage>
        <taxon>Archaea</taxon>
        <taxon>Methanobacteriati</taxon>
        <taxon>Methanobacteriota</taxon>
        <taxon>Stenosarchaea group</taxon>
        <taxon>Halobacteria</taxon>
        <taxon>Halobacteriales</taxon>
        <taxon>Haloarculaceae</taxon>
        <taxon>Halosimplex</taxon>
    </lineage>
</organism>
<keyword evidence="3" id="KW-0540">Nuclease</keyword>
<evidence type="ECO:0000259" key="2">
    <source>
        <dbReference type="SMART" id="SM00507"/>
    </source>
</evidence>
<dbReference type="GO" id="GO:0003676">
    <property type="term" value="F:nucleic acid binding"/>
    <property type="evidence" value="ECO:0007669"/>
    <property type="project" value="InterPro"/>
</dbReference>
<dbReference type="InterPro" id="IPR002711">
    <property type="entry name" value="HNH"/>
</dbReference>
<dbReference type="EMBL" id="CP058909">
    <property type="protein sequence ID" value="QLH82372.1"/>
    <property type="molecule type" value="Genomic_DNA"/>
</dbReference>